<sequence>MLTLGQAERPMRYRQLHETIGDISQKVLTATLKNLQEDGLVARQVYPEVPPRVDYSLTAKGQSLLPHLYSLAEWANEHMRGNN</sequence>
<dbReference type="EMBL" id="BKAU01000006">
    <property type="protein sequence ID" value="GEP98261.1"/>
    <property type="molecule type" value="Genomic_DNA"/>
</dbReference>
<gene>
    <name evidence="5" type="ORF">CCY01nite_45210</name>
</gene>
<name>A0A512RRC5_9BACT</name>
<dbReference type="PROSITE" id="PS51118">
    <property type="entry name" value="HTH_HXLR"/>
    <property type="match status" value="1"/>
</dbReference>
<dbReference type="AlphaFoldDB" id="A0A512RRC5"/>
<reference evidence="5 6" key="1">
    <citation type="submission" date="2019-07" db="EMBL/GenBank/DDBJ databases">
        <title>Whole genome shotgun sequence of Chitinophaga cymbidii NBRC 109752.</title>
        <authorList>
            <person name="Hosoyama A."/>
            <person name="Uohara A."/>
            <person name="Ohji S."/>
            <person name="Ichikawa N."/>
        </authorList>
    </citation>
    <scope>NUCLEOTIDE SEQUENCE [LARGE SCALE GENOMIC DNA]</scope>
    <source>
        <strain evidence="5 6">NBRC 109752</strain>
    </source>
</reference>
<keyword evidence="2" id="KW-0238">DNA-binding</keyword>
<dbReference type="Proteomes" id="UP000321436">
    <property type="component" value="Unassembled WGS sequence"/>
</dbReference>
<evidence type="ECO:0000313" key="5">
    <source>
        <dbReference type="EMBL" id="GEP98261.1"/>
    </source>
</evidence>
<accession>A0A512RRC5</accession>
<proteinExistence type="predicted"/>
<keyword evidence="3" id="KW-0804">Transcription</keyword>
<feature type="domain" description="HTH hxlR-type" evidence="4">
    <location>
        <begin position="1"/>
        <end position="83"/>
    </location>
</feature>
<dbReference type="Pfam" id="PF01638">
    <property type="entry name" value="HxlR"/>
    <property type="match status" value="1"/>
</dbReference>
<keyword evidence="1" id="KW-0805">Transcription regulation</keyword>
<protein>
    <recommendedName>
        <fullName evidence="4">HTH hxlR-type domain-containing protein</fullName>
    </recommendedName>
</protein>
<dbReference type="PANTHER" id="PTHR33204">
    <property type="entry name" value="TRANSCRIPTIONAL REGULATOR, MARR FAMILY"/>
    <property type="match status" value="1"/>
</dbReference>
<evidence type="ECO:0000259" key="4">
    <source>
        <dbReference type="PROSITE" id="PS51118"/>
    </source>
</evidence>
<dbReference type="GO" id="GO:0003677">
    <property type="term" value="F:DNA binding"/>
    <property type="evidence" value="ECO:0007669"/>
    <property type="project" value="UniProtKB-KW"/>
</dbReference>
<dbReference type="SUPFAM" id="SSF46785">
    <property type="entry name" value="Winged helix' DNA-binding domain"/>
    <property type="match status" value="1"/>
</dbReference>
<dbReference type="InterPro" id="IPR036388">
    <property type="entry name" value="WH-like_DNA-bd_sf"/>
</dbReference>
<evidence type="ECO:0000256" key="2">
    <source>
        <dbReference type="ARBA" id="ARBA00023125"/>
    </source>
</evidence>
<evidence type="ECO:0000256" key="3">
    <source>
        <dbReference type="ARBA" id="ARBA00023163"/>
    </source>
</evidence>
<dbReference type="InterPro" id="IPR002577">
    <property type="entry name" value="HTH_HxlR"/>
</dbReference>
<evidence type="ECO:0000313" key="6">
    <source>
        <dbReference type="Proteomes" id="UP000321436"/>
    </source>
</evidence>
<dbReference type="InterPro" id="IPR036390">
    <property type="entry name" value="WH_DNA-bd_sf"/>
</dbReference>
<evidence type="ECO:0000256" key="1">
    <source>
        <dbReference type="ARBA" id="ARBA00023015"/>
    </source>
</evidence>
<organism evidence="5 6">
    <name type="scientific">Chitinophaga cymbidii</name>
    <dbReference type="NCBI Taxonomy" id="1096750"/>
    <lineage>
        <taxon>Bacteria</taxon>
        <taxon>Pseudomonadati</taxon>
        <taxon>Bacteroidota</taxon>
        <taxon>Chitinophagia</taxon>
        <taxon>Chitinophagales</taxon>
        <taxon>Chitinophagaceae</taxon>
        <taxon>Chitinophaga</taxon>
    </lineage>
</organism>
<keyword evidence="6" id="KW-1185">Reference proteome</keyword>
<dbReference type="Gene3D" id="1.10.10.10">
    <property type="entry name" value="Winged helix-like DNA-binding domain superfamily/Winged helix DNA-binding domain"/>
    <property type="match status" value="1"/>
</dbReference>
<comment type="caution">
    <text evidence="5">The sequence shown here is derived from an EMBL/GenBank/DDBJ whole genome shotgun (WGS) entry which is preliminary data.</text>
</comment>